<evidence type="ECO:0000256" key="2">
    <source>
        <dbReference type="SAM" id="SignalP"/>
    </source>
</evidence>
<dbReference type="InterPro" id="IPR036359">
    <property type="entry name" value="Thiol_cytolysin_sf"/>
</dbReference>
<gene>
    <name evidence="3" type="ORF">RQM65_12845</name>
</gene>
<feature type="region of interest" description="Disordered" evidence="1">
    <location>
        <begin position="56"/>
        <end position="79"/>
    </location>
</feature>
<dbReference type="InterPro" id="IPR036363">
    <property type="entry name" value="Thiol_cytolysin_ab_sf"/>
</dbReference>
<dbReference type="Proteomes" id="UP001250656">
    <property type="component" value="Unassembled WGS sequence"/>
</dbReference>
<feature type="signal peptide" evidence="2">
    <location>
        <begin position="1"/>
        <end position="27"/>
    </location>
</feature>
<evidence type="ECO:0000256" key="1">
    <source>
        <dbReference type="SAM" id="MobiDB-lite"/>
    </source>
</evidence>
<keyword evidence="2" id="KW-0732">Signal</keyword>
<feature type="chain" id="PRO_5046353902" evidence="2">
    <location>
        <begin position="28"/>
        <end position="525"/>
    </location>
</feature>
<dbReference type="InterPro" id="IPR001869">
    <property type="entry name" value="Thiol_cytolysin"/>
</dbReference>
<comment type="caution">
    <text evidence="3">The sequence shown here is derived from an EMBL/GenBank/DDBJ whole genome shotgun (WGS) entry which is preliminary data.</text>
</comment>
<dbReference type="Gene3D" id="3.90.840.10">
    <property type="entry name" value="Thiol-activated cytolysin superfamily/Thiol-activated cytolysin, alpha-beta domain"/>
    <property type="match status" value="1"/>
</dbReference>
<dbReference type="SUPFAM" id="SSF56978">
    <property type="entry name" value="Perfringolysin"/>
    <property type="match status" value="1"/>
</dbReference>
<dbReference type="Gene3D" id="3.30.1040.20">
    <property type="match status" value="1"/>
</dbReference>
<name>A0ABU3L909_9FLAO</name>
<dbReference type="RefSeq" id="WP_314015562.1">
    <property type="nucleotide sequence ID" value="NZ_JAVTTP010000001.1"/>
</dbReference>
<dbReference type="PRINTS" id="PR01400">
    <property type="entry name" value="TACYTOLYSIN"/>
</dbReference>
<keyword evidence="4" id="KW-1185">Reference proteome</keyword>
<dbReference type="Pfam" id="PF01289">
    <property type="entry name" value="Thiol_cytolysin"/>
    <property type="match status" value="1"/>
</dbReference>
<dbReference type="PROSITE" id="PS51257">
    <property type="entry name" value="PROKAR_LIPOPROTEIN"/>
    <property type="match status" value="1"/>
</dbReference>
<reference evidence="3 4" key="1">
    <citation type="submission" date="2023-09" db="EMBL/GenBank/DDBJ databases">
        <title>Novel taxa isolated from Blanes Bay.</title>
        <authorList>
            <person name="Rey-Velasco X."/>
            <person name="Lucena T."/>
        </authorList>
    </citation>
    <scope>NUCLEOTIDE SEQUENCE [LARGE SCALE GENOMIC DNA]</scope>
    <source>
        <strain evidence="3 4">S334</strain>
    </source>
</reference>
<evidence type="ECO:0000313" key="4">
    <source>
        <dbReference type="Proteomes" id="UP001250656"/>
    </source>
</evidence>
<sequence>MKTFDFKMLWRTCMFAIVLLVTFSCQKDDISDPTQSITGGEADEFNVLMANRPSFTQPEEVSEPVEVEEKAIPPAQDEQDSSLECYTNYYKAAPGFDEMLALDPTTDVIFPGAILKGETIPTGEYVPIVADRAPITLSASLTNISGSPVVQITDPKLSTVREGIKTQILDQEVTGATAAKVNFSISEVYSEEHLKLAIGVNYRSAVQKVSGSFDFSKSTYQHKFVLKYFQVYYTIDMDPPKNPSDLFTSVPDINSLGSTSPVYVATVTYGRMVIYTIESNYSITEIDTAFKAALDPGNEGSVDTEYENVISESKVEALVIGGSGSDAAQTVNGPADVYQYISNGGDYSKDSPGAPLSYKLRYLKQGTPVARVVLSSEYPVRQCDLAFPVFSIELDYLECTGCQDGDGSEAELFGRLTATLFSNGTQKGGKVAWDYKEGATFQLKKNEKRFVNLTVPPIELYRPDYNADHVAIGGRLEEDDVWPDANDDFGSTPDKILLKNIPFEGNTFIVDFGEVKVGYYLKRLK</sequence>
<organism evidence="3 4">
    <name type="scientific">Pricia mediterranea</name>
    <dbReference type="NCBI Taxonomy" id="3076079"/>
    <lineage>
        <taxon>Bacteria</taxon>
        <taxon>Pseudomonadati</taxon>
        <taxon>Bacteroidota</taxon>
        <taxon>Flavobacteriia</taxon>
        <taxon>Flavobacteriales</taxon>
        <taxon>Flavobacteriaceae</taxon>
        <taxon>Pricia</taxon>
    </lineage>
</organism>
<proteinExistence type="predicted"/>
<accession>A0ABU3L909</accession>
<protein>
    <submittedName>
        <fullName evidence="3">Thiol-activated cytolysin family protein</fullName>
    </submittedName>
</protein>
<evidence type="ECO:0000313" key="3">
    <source>
        <dbReference type="EMBL" id="MDT7829557.1"/>
    </source>
</evidence>
<dbReference type="Gene3D" id="3.40.30.40">
    <property type="entry name" value="Perfringolysin"/>
    <property type="match status" value="1"/>
</dbReference>
<dbReference type="EMBL" id="JAVTTP010000001">
    <property type="protein sequence ID" value="MDT7829557.1"/>
    <property type="molecule type" value="Genomic_DNA"/>
</dbReference>